<organism evidence="3 4">
    <name type="scientific">Candida tropicalis (strain ATCC MYA-3404 / T1)</name>
    <name type="common">Yeast</name>
    <dbReference type="NCBI Taxonomy" id="294747"/>
    <lineage>
        <taxon>Eukaryota</taxon>
        <taxon>Fungi</taxon>
        <taxon>Dikarya</taxon>
        <taxon>Ascomycota</taxon>
        <taxon>Saccharomycotina</taxon>
        <taxon>Pichiomycetes</taxon>
        <taxon>Debaryomycetaceae</taxon>
        <taxon>Candida/Lodderomyces clade</taxon>
        <taxon>Candida</taxon>
    </lineage>
</organism>
<dbReference type="OrthoDB" id="4090081at2759"/>
<dbReference type="SMART" id="SM00365">
    <property type="entry name" value="LRR_SD22"/>
    <property type="match status" value="6"/>
</dbReference>
<dbReference type="PANTHER" id="PTHR46652">
    <property type="entry name" value="LEUCINE-RICH REPEAT AND IQ DOMAIN-CONTAINING PROTEIN 1-RELATED"/>
    <property type="match status" value="1"/>
</dbReference>
<dbReference type="SMART" id="SM00364">
    <property type="entry name" value="LRR_BAC"/>
    <property type="match status" value="5"/>
</dbReference>
<proteinExistence type="predicted"/>
<accession>C5M328</accession>
<dbReference type="InterPro" id="IPR001611">
    <property type="entry name" value="Leu-rich_rpt"/>
</dbReference>
<dbReference type="AlphaFoldDB" id="C5M328"/>
<dbReference type="eggNOG" id="KOG0619">
    <property type="taxonomic scope" value="Eukaryota"/>
</dbReference>
<dbReference type="PROSITE" id="PS51450">
    <property type="entry name" value="LRR"/>
    <property type="match status" value="1"/>
</dbReference>
<dbReference type="PANTHER" id="PTHR46652:SF3">
    <property type="entry name" value="LEUCINE-RICH REPEAT-CONTAINING PROTEIN 9"/>
    <property type="match status" value="1"/>
</dbReference>
<dbReference type="Proteomes" id="UP000002037">
    <property type="component" value="Unassembled WGS sequence"/>
</dbReference>
<dbReference type="RefSeq" id="XP_002545686.1">
    <property type="nucleotide sequence ID" value="XM_002545640.1"/>
</dbReference>
<dbReference type="HOGENOM" id="CLU_018538_0_0_1"/>
<gene>
    <name evidence="3" type="ORF">CTRG_00467</name>
</gene>
<sequence length="592" mass="67473">MVYNYSGTFIFNDMNFPNLEILWFEDSNIKFIGPFPASLNTIHLYPNKFGWNNNRQVKVNQNLPIFLNSLLLGDCSVKAIHSGSHMSSIELRRIRVKDPDQEYNFVKEVILKSLVSGTLKELSLDSIWNSRNFLLDIEQEIFKCPEVQPCCQQLSKVSLTGFCPPLSMCSNLKSLNISKLNDQSIFDNYKFPENLERLSLSFNNIKNLLPIDKNITSATKLKTLNLADNPIDWTLYIPNFKRFQNLKSLKLSNTSIGDHFPKITYPDSVEELSLEVNMIRSLQEVYFPKSLKNLGIGSNSIKTVDKPNLPAGIETIHLTENRIESVDLSCNSQGEELMIEILYLNYNKLSKFDCIKLPNHLKILNFDNCRISSVSGIEFPPTLMELGISGCELKKFENVTWGSSHPQLKYLNLSQNQLTVFENKLPPSIEILNLSMNKLSSLPLSVLENLECLKTVHLSSNKFTKFNYQFNIINIKTLDLSFNSIKSLNLTFPKNLTTKLTVLNLCSNKLTSLTAQMIGHNKDLTMHDNMVEIDMTDNKIKSSELTSRLTEFPNNLSCFFIGHTGEQDRFGYDLARNVIDNGLCRGKRIDIP</sequence>
<evidence type="ECO:0000256" key="2">
    <source>
        <dbReference type="ARBA" id="ARBA00022737"/>
    </source>
</evidence>
<protein>
    <submittedName>
        <fullName evidence="3">Uncharacterized protein</fullName>
    </submittedName>
</protein>
<keyword evidence="4" id="KW-1185">Reference proteome</keyword>
<dbReference type="EMBL" id="GG692395">
    <property type="protein sequence ID" value="EER35728.1"/>
    <property type="molecule type" value="Genomic_DNA"/>
</dbReference>
<name>C5M328_CANTT</name>
<keyword evidence="2" id="KW-0677">Repeat</keyword>
<dbReference type="SUPFAM" id="SSF52058">
    <property type="entry name" value="L domain-like"/>
    <property type="match status" value="2"/>
</dbReference>
<dbReference type="Gene3D" id="3.80.10.10">
    <property type="entry name" value="Ribonuclease Inhibitor"/>
    <property type="match status" value="2"/>
</dbReference>
<reference evidence="3 4" key="1">
    <citation type="journal article" date="2009" name="Nature">
        <title>Evolution of pathogenicity and sexual reproduction in eight Candida genomes.</title>
        <authorList>
            <person name="Butler G."/>
            <person name="Rasmussen M.D."/>
            <person name="Lin M.F."/>
            <person name="Santos M.A."/>
            <person name="Sakthikumar S."/>
            <person name="Munro C.A."/>
            <person name="Rheinbay E."/>
            <person name="Grabherr M."/>
            <person name="Forche A."/>
            <person name="Reedy J.L."/>
            <person name="Agrafioti I."/>
            <person name="Arnaud M.B."/>
            <person name="Bates S."/>
            <person name="Brown A.J."/>
            <person name="Brunke S."/>
            <person name="Costanzo M.C."/>
            <person name="Fitzpatrick D.A."/>
            <person name="de Groot P.W."/>
            <person name="Harris D."/>
            <person name="Hoyer L.L."/>
            <person name="Hube B."/>
            <person name="Klis F.M."/>
            <person name="Kodira C."/>
            <person name="Lennard N."/>
            <person name="Logue M.E."/>
            <person name="Martin R."/>
            <person name="Neiman A.M."/>
            <person name="Nikolaou E."/>
            <person name="Quail M.A."/>
            <person name="Quinn J."/>
            <person name="Santos M.C."/>
            <person name="Schmitzberger F.F."/>
            <person name="Sherlock G."/>
            <person name="Shah P."/>
            <person name="Silverstein K.A."/>
            <person name="Skrzypek M.S."/>
            <person name="Soll D."/>
            <person name="Staggs R."/>
            <person name="Stansfield I."/>
            <person name="Stumpf M.P."/>
            <person name="Sudbery P.E."/>
            <person name="Srikantha T."/>
            <person name="Zeng Q."/>
            <person name="Berman J."/>
            <person name="Berriman M."/>
            <person name="Heitman J."/>
            <person name="Gow N.A."/>
            <person name="Lorenz M.C."/>
            <person name="Birren B.W."/>
            <person name="Kellis M."/>
            <person name="Cuomo C.A."/>
        </authorList>
    </citation>
    <scope>NUCLEOTIDE SEQUENCE [LARGE SCALE GENOMIC DNA]</scope>
    <source>
        <strain evidence="4">ATCC MYA-3404 / T1</strain>
    </source>
</reference>
<keyword evidence="1" id="KW-0433">Leucine-rich repeat</keyword>
<dbReference type="InterPro" id="IPR032675">
    <property type="entry name" value="LRR_dom_sf"/>
</dbReference>
<dbReference type="InterPro" id="IPR050836">
    <property type="entry name" value="SDS22/Internalin_LRR"/>
</dbReference>
<evidence type="ECO:0000256" key="1">
    <source>
        <dbReference type="ARBA" id="ARBA00022614"/>
    </source>
</evidence>
<evidence type="ECO:0000313" key="4">
    <source>
        <dbReference type="Proteomes" id="UP000002037"/>
    </source>
</evidence>
<dbReference type="KEGG" id="ctp:CTRG_00467"/>
<dbReference type="VEuPathDB" id="FungiDB:CTRG_00467"/>
<dbReference type="GeneID" id="8296092"/>
<evidence type="ECO:0000313" key="3">
    <source>
        <dbReference type="EMBL" id="EER35728.1"/>
    </source>
</evidence>